<dbReference type="AlphaFoldDB" id="A0A1Y6L8G8"/>
<organism evidence="3 15">
    <name type="scientific">Zymoseptoria tritici ST99CH_1A5</name>
    <dbReference type="NCBI Taxonomy" id="1276529"/>
    <lineage>
        <taxon>Eukaryota</taxon>
        <taxon>Fungi</taxon>
        <taxon>Dikarya</taxon>
        <taxon>Ascomycota</taxon>
        <taxon>Pezizomycotina</taxon>
        <taxon>Dothideomycetes</taxon>
        <taxon>Dothideomycetidae</taxon>
        <taxon>Mycosphaerellales</taxon>
        <taxon>Mycosphaerellaceae</taxon>
        <taxon>Zymoseptoria</taxon>
    </lineage>
</organism>
<dbReference type="EMBL" id="LT882681">
    <property type="protein sequence ID" value="SMY25651.1"/>
    <property type="molecule type" value="Genomic_DNA"/>
</dbReference>
<evidence type="ECO:0000313" key="14">
    <source>
        <dbReference type="EMBL" id="SMY30540.1"/>
    </source>
</evidence>
<dbReference type="EMBL" id="LT882689">
    <property type="protein sequence ID" value="SMY30080.1"/>
    <property type="molecule type" value="Genomic_DNA"/>
</dbReference>
<dbReference type="EMBL" id="LT882681">
    <property type="protein sequence ID" value="SMY25658.1"/>
    <property type="molecule type" value="Genomic_DNA"/>
</dbReference>
<evidence type="ECO:0000313" key="3">
    <source>
        <dbReference type="EMBL" id="SMY20756.1"/>
    </source>
</evidence>
<name>A0A1Y6L8G8_ZYMTR</name>
<dbReference type="EMBL" id="LT882681">
    <property type="protein sequence ID" value="SMY25652.1"/>
    <property type="molecule type" value="Genomic_DNA"/>
</dbReference>
<feature type="region of interest" description="Disordered" evidence="1">
    <location>
        <begin position="387"/>
        <end position="456"/>
    </location>
</feature>
<dbReference type="EMBL" id="LT882685">
    <property type="protein sequence ID" value="SMY28502.1"/>
    <property type="molecule type" value="Genomic_DNA"/>
</dbReference>
<dbReference type="EMBL" id="LT882676">
    <property type="protein sequence ID" value="SMY19707.1"/>
    <property type="molecule type" value="Genomic_DNA"/>
</dbReference>
<reference evidence="3 15" key="1">
    <citation type="submission" date="2016-10" db="EMBL/GenBank/DDBJ databases">
        <authorList>
            <person name="Varghese N."/>
        </authorList>
    </citation>
    <scope>NUCLEOTIDE SEQUENCE [LARGE SCALE GENOMIC DNA]</scope>
</reference>
<dbReference type="EMBL" id="LT882677">
    <property type="protein sequence ID" value="SMY20756.1"/>
    <property type="molecule type" value="Genomic_DNA"/>
</dbReference>
<evidence type="ECO:0000313" key="9">
    <source>
        <dbReference type="EMBL" id="SMY29417.1"/>
    </source>
</evidence>
<dbReference type="Proteomes" id="UP000215453">
    <property type="component" value="Chromosome 1"/>
</dbReference>
<dbReference type="Proteomes" id="UP000215453">
    <property type="component" value="Chromosome 6"/>
</dbReference>
<accession>A0A1Y6L8G8</accession>
<dbReference type="EMBL" id="LT882695">
    <property type="protein sequence ID" value="SMY30540.1"/>
    <property type="molecule type" value="Genomic_DNA"/>
</dbReference>
<evidence type="ECO:0000313" key="7">
    <source>
        <dbReference type="EMBL" id="SMY25658.1"/>
    </source>
</evidence>
<dbReference type="Proteomes" id="UP000215453">
    <property type="component" value="Chromosome 12"/>
</dbReference>
<evidence type="ECO:0000313" key="13">
    <source>
        <dbReference type="EMBL" id="SMY30345.1"/>
    </source>
</evidence>
<dbReference type="EMBL" id="LT882687">
    <property type="protein sequence ID" value="SMY29417.1"/>
    <property type="molecule type" value="Genomic_DNA"/>
</dbReference>
<evidence type="ECO:0000256" key="1">
    <source>
        <dbReference type="SAM" id="MobiDB-lite"/>
    </source>
</evidence>
<evidence type="ECO:0000313" key="4">
    <source>
        <dbReference type="EMBL" id="SMY20763.1"/>
    </source>
</evidence>
<feature type="compositionally biased region" description="Basic and acidic residues" evidence="1">
    <location>
        <begin position="317"/>
        <end position="326"/>
    </location>
</feature>
<dbReference type="Proteomes" id="UP000215453">
    <property type="component" value="Chromosome 20"/>
</dbReference>
<dbReference type="EMBL" id="LT882692">
    <property type="protein sequence ID" value="SMY30345.1"/>
    <property type="molecule type" value="Genomic_DNA"/>
</dbReference>
<protein>
    <submittedName>
        <fullName evidence="3">Uncharacterized protein</fullName>
    </submittedName>
</protein>
<dbReference type="EMBL" id="LT882677">
    <property type="protein sequence ID" value="SMY20763.1"/>
    <property type="molecule type" value="Genomic_DNA"/>
</dbReference>
<sequence>MPPKNRSTWAYSCPGAPTIVHAQHYNGLPKCPCCHKWNPAPPPSASTAIVRDDIPPPMPSAELKGPRVVELSDDSEDADAPGISYGDHFSSVIPHGSTVAKEARKLAVERDNAARPLGPLYDAGGRPPSLREREPLAALNQGRRRVHLIVQVLIGRYELDEDDADAIPSFNWKEKNPPVAQDFPDVKLPDMDAFIRTLCYSFSWMSDYNHNDNTRMYIANKYTKAGGPVSMSLGTWRNTTLLRVLEITGDGRDEKKRTVHLYICFERPAPKGLDELYNLRNGDLEDEKSHRSPKKQTKNSDKKEIKKEKRKAQAKAKAAETKRISDDVSSSEDESRQFKNPVKKEVKSEPKTEPVSEDLSNAGVKQEKEEPLDLSMVNWEGTGLNAGLGAFGQEGPEWNSEVGQSSRQGYLERHKRGISQVGMPTPASSFDDLFDDMPPAHSTRKARRTRVDEDDA</sequence>
<dbReference type="Proteomes" id="UP000215453">
    <property type="component" value="Chromosome 17"/>
</dbReference>
<dbReference type="Proteomes" id="UP000215453">
    <property type="component" value="Chromosome 14"/>
</dbReference>
<evidence type="ECO:0000313" key="11">
    <source>
        <dbReference type="EMBL" id="SMY30080.1"/>
    </source>
</evidence>
<dbReference type="Proteomes" id="UP000215453">
    <property type="component" value="Chromosome 2"/>
</dbReference>
<feature type="region of interest" description="Disordered" evidence="1">
    <location>
        <begin position="284"/>
        <end position="373"/>
    </location>
</feature>
<dbReference type="EMBL" id="LT882689">
    <property type="protein sequence ID" value="SMY30075.1"/>
    <property type="molecule type" value="Genomic_DNA"/>
</dbReference>
<evidence type="ECO:0000313" key="10">
    <source>
        <dbReference type="EMBL" id="SMY30075.1"/>
    </source>
</evidence>
<feature type="compositionally biased region" description="Basic and acidic residues" evidence="1">
    <location>
        <begin position="333"/>
        <end position="354"/>
    </location>
</feature>
<gene>
    <name evidence="9" type="ORF">ZT1A5_G10865</name>
    <name evidence="2" type="ORF">ZT1A5_G1142</name>
    <name evidence="10" type="ORF">ZT1A5_G11525</name>
    <name evidence="11" type="ORF">ZT1A5_G11530</name>
    <name evidence="12" type="ORF">ZT1A5_G11788</name>
    <name evidence="13" type="ORF">ZT1A5_G11797</name>
    <name evidence="14" type="ORF">ZT1A5_G11994</name>
    <name evidence="3" type="ORF">ZT1A5_G2191</name>
    <name evidence="4" type="ORF">ZT1A5_G2198</name>
    <name evidence="5" type="ORF">ZT1A5_G7093</name>
    <name evidence="6" type="ORF">ZT1A5_G7094</name>
    <name evidence="7" type="ORF">ZT1A5_G7100</name>
    <name evidence="8" type="ORF">ZT1A5_G9947</name>
</gene>
<evidence type="ECO:0000313" key="5">
    <source>
        <dbReference type="EMBL" id="SMY25651.1"/>
    </source>
</evidence>
<evidence type="ECO:0000313" key="2">
    <source>
        <dbReference type="EMBL" id="SMY19707.1"/>
    </source>
</evidence>
<feature type="compositionally biased region" description="Basic and acidic residues" evidence="1">
    <location>
        <begin position="298"/>
        <end position="307"/>
    </location>
</feature>
<dbReference type="Proteomes" id="UP000215453">
    <property type="component" value="Chromosome 10"/>
</dbReference>
<dbReference type="EMBL" id="LT882692">
    <property type="protein sequence ID" value="SMY30336.1"/>
    <property type="molecule type" value="Genomic_DNA"/>
</dbReference>
<evidence type="ECO:0000313" key="15">
    <source>
        <dbReference type="Proteomes" id="UP000215453"/>
    </source>
</evidence>
<proteinExistence type="predicted"/>
<evidence type="ECO:0000313" key="6">
    <source>
        <dbReference type="EMBL" id="SMY25652.1"/>
    </source>
</evidence>
<evidence type="ECO:0000313" key="8">
    <source>
        <dbReference type="EMBL" id="SMY28502.1"/>
    </source>
</evidence>
<evidence type="ECO:0000313" key="12">
    <source>
        <dbReference type="EMBL" id="SMY30336.1"/>
    </source>
</evidence>